<protein>
    <submittedName>
        <fullName evidence="1">Uncharacterized protein</fullName>
    </submittedName>
</protein>
<feature type="non-terminal residue" evidence="1">
    <location>
        <position position="1"/>
    </location>
</feature>
<dbReference type="EMBL" id="AVOT02032028">
    <property type="protein sequence ID" value="MBW0525722.1"/>
    <property type="molecule type" value="Genomic_DNA"/>
</dbReference>
<name>A0A9Q3EXF1_9BASI</name>
<evidence type="ECO:0000313" key="2">
    <source>
        <dbReference type="Proteomes" id="UP000765509"/>
    </source>
</evidence>
<dbReference type="InterPro" id="IPR016130">
    <property type="entry name" value="Tyr_Pase_AS"/>
</dbReference>
<dbReference type="Proteomes" id="UP000765509">
    <property type="component" value="Unassembled WGS sequence"/>
</dbReference>
<accession>A0A9Q3EXF1</accession>
<sequence>LTLTAFPACTATVTVTDPRTRLVVHVCMSGRTANRNVLFPRVRLVHCLSGSGRSSQFVYFASFCLALAPGLRTLAPDGTQRRRQPRN</sequence>
<dbReference type="AlphaFoldDB" id="A0A9Q3EXF1"/>
<reference evidence="1" key="1">
    <citation type="submission" date="2021-03" db="EMBL/GenBank/DDBJ databases">
        <title>Draft genome sequence of rust myrtle Austropuccinia psidii MF-1, a brazilian biotype.</title>
        <authorList>
            <person name="Quecine M.C."/>
            <person name="Pachon D.M.R."/>
            <person name="Bonatelli M.L."/>
            <person name="Correr F.H."/>
            <person name="Franceschini L.M."/>
            <person name="Leite T.F."/>
            <person name="Margarido G.R.A."/>
            <person name="Almeida C.A."/>
            <person name="Ferrarezi J.A."/>
            <person name="Labate C.A."/>
        </authorList>
    </citation>
    <scope>NUCLEOTIDE SEQUENCE</scope>
    <source>
        <strain evidence="1">MF-1</strain>
    </source>
</reference>
<keyword evidence="2" id="KW-1185">Reference proteome</keyword>
<comment type="caution">
    <text evidence="1">The sequence shown here is derived from an EMBL/GenBank/DDBJ whole genome shotgun (WGS) entry which is preliminary data.</text>
</comment>
<gene>
    <name evidence="1" type="ORF">O181_065437</name>
</gene>
<evidence type="ECO:0000313" key="1">
    <source>
        <dbReference type="EMBL" id="MBW0525722.1"/>
    </source>
</evidence>
<organism evidence="1 2">
    <name type="scientific">Austropuccinia psidii MF-1</name>
    <dbReference type="NCBI Taxonomy" id="1389203"/>
    <lineage>
        <taxon>Eukaryota</taxon>
        <taxon>Fungi</taxon>
        <taxon>Dikarya</taxon>
        <taxon>Basidiomycota</taxon>
        <taxon>Pucciniomycotina</taxon>
        <taxon>Pucciniomycetes</taxon>
        <taxon>Pucciniales</taxon>
        <taxon>Sphaerophragmiaceae</taxon>
        <taxon>Austropuccinia</taxon>
    </lineage>
</organism>
<dbReference type="PROSITE" id="PS00383">
    <property type="entry name" value="TYR_PHOSPHATASE_1"/>
    <property type="match status" value="1"/>
</dbReference>
<proteinExistence type="predicted"/>